<dbReference type="InterPro" id="IPR005218">
    <property type="entry name" value="Diacylglycerol/lipid_kinase"/>
</dbReference>
<evidence type="ECO:0000256" key="11">
    <source>
        <dbReference type="ARBA" id="ARBA00023264"/>
    </source>
</evidence>
<reference evidence="14 15" key="1">
    <citation type="submission" date="2016-10" db="EMBL/GenBank/DDBJ databases">
        <authorList>
            <person name="de Groot N.N."/>
        </authorList>
    </citation>
    <scope>NUCLEOTIDE SEQUENCE [LARGE SCALE GENOMIC DNA]</scope>
    <source>
        <strain evidence="14 15">DSM 24956</strain>
    </source>
</reference>
<dbReference type="GO" id="GO:0008654">
    <property type="term" value="P:phospholipid biosynthetic process"/>
    <property type="evidence" value="ECO:0007669"/>
    <property type="project" value="UniProtKB-KW"/>
</dbReference>
<keyword evidence="9" id="KW-0443">Lipid metabolism</keyword>
<evidence type="ECO:0000256" key="4">
    <source>
        <dbReference type="ARBA" id="ARBA00022723"/>
    </source>
</evidence>
<keyword evidence="12" id="KW-1133">Transmembrane helix</keyword>
<evidence type="ECO:0000313" key="14">
    <source>
        <dbReference type="EMBL" id="SDW09162.1"/>
    </source>
</evidence>
<evidence type="ECO:0000256" key="7">
    <source>
        <dbReference type="ARBA" id="ARBA00022840"/>
    </source>
</evidence>
<accession>A0A1H2QPT6</accession>
<dbReference type="GO" id="GO:0016301">
    <property type="term" value="F:kinase activity"/>
    <property type="evidence" value="ECO:0007669"/>
    <property type="project" value="UniProtKB-KW"/>
</dbReference>
<keyword evidence="5" id="KW-0547">Nucleotide-binding</keyword>
<dbReference type="GO" id="GO:0005886">
    <property type="term" value="C:plasma membrane"/>
    <property type="evidence" value="ECO:0007669"/>
    <property type="project" value="TreeGrafter"/>
</dbReference>
<dbReference type="RefSeq" id="WP_090118533.1">
    <property type="nucleotide sequence ID" value="NZ_FNNJ01000001.1"/>
</dbReference>
<dbReference type="Gene3D" id="3.40.50.10330">
    <property type="entry name" value="Probable inorganic polyphosphate/atp-NAD kinase, domain 1"/>
    <property type="match status" value="1"/>
</dbReference>
<evidence type="ECO:0000256" key="5">
    <source>
        <dbReference type="ARBA" id="ARBA00022741"/>
    </source>
</evidence>
<dbReference type="AlphaFoldDB" id="A0A1H2QPT6"/>
<evidence type="ECO:0000256" key="3">
    <source>
        <dbReference type="ARBA" id="ARBA00022679"/>
    </source>
</evidence>
<dbReference type="InterPro" id="IPR016064">
    <property type="entry name" value="NAD/diacylglycerol_kinase_sf"/>
</dbReference>
<keyword evidence="12" id="KW-0472">Membrane</keyword>
<dbReference type="InterPro" id="IPR050187">
    <property type="entry name" value="Lipid_Phosphate_FormReg"/>
</dbReference>
<keyword evidence="11" id="KW-1208">Phospholipid metabolism</keyword>
<keyword evidence="3" id="KW-0808">Transferase</keyword>
<dbReference type="Gene3D" id="2.60.200.40">
    <property type="match status" value="1"/>
</dbReference>
<dbReference type="Pfam" id="PF00781">
    <property type="entry name" value="DAGK_cat"/>
    <property type="match status" value="1"/>
</dbReference>
<name>A0A1H2QPT6_9FLAO</name>
<dbReference type="EMBL" id="FNNJ01000001">
    <property type="protein sequence ID" value="SDW09162.1"/>
    <property type="molecule type" value="Genomic_DNA"/>
</dbReference>
<dbReference type="STRING" id="762486.SAMN05444411_10155"/>
<dbReference type="InterPro" id="IPR045540">
    <property type="entry name" value="YegS/DAGK_C"/>
</dbReference>
<keyword evidence="7" id="KW-0067">ATP-binding</keyword>
<keyword evidence="15" id="KW-1185">Reference proteome</keyword>
<dbReference type="InterPro" id="IPR001206">
    <property type="entry name" value="Diacylglycerol_kinase_cat_dom"/>
</dbReference>
<organism evidence="14 15">
    <name type="scientific">Lutibacter oricola</name>
    <dbReference type="NCBI Taxonomy" id="762486"/>
    <lineage>
        <taxon>Bacteria</taxon>
        <taxon>Pseudomonadati</taxon>
        <taxon>Bacteroidota</taxon>
        <taxon>Flavobacteriia</taxon>
        <taxon>Flavobacteriales</taxon>
        <taxon>Flavobacteriaceae</taxon>
        <taxon>Lutibacter</taxon>
    </lineage>
</organism>
<dbReference type="NCBIfam" id="TIGR00147">
    <property type="entry name" value="YegS/Rv2252/BmrU family lipid kinase"/>
    <property type="match status" value="1"/>
</dbReference>
<feature type="transmembrane region" description="Helical" evidence="12">
    <location>
        <begin position="164"/>
        <end position="181"/>
    </location>
</feature>
<keyword evidence="6 14" id="KW-0418">Kinase</keyword>
<dbReference type="GO" id="GO:0005524">
    <property type="term" value="F:ATP binding"/>
    <property type="evidence" value="ECO:0007669"/>
    <property type="project" value="UniProtKB-KW"/>
</dbReference>
<evidence type="ECO:0000256" key="6">
    <source>
        <dbReference type="ARBA" id="ARBA00022777"/>
    </source>
</evidence>
<keyword evidence="4" id="KW-0479">Metal-binding</keyword>
<evidence type="ECO:0000256" key="1">
    <source>
        <dbReference type="ARBA" id="ARBA00001946"/>
    </source>
</evidence>
<dbReference type="PROSITE" id="PS50146">
    <property type="entry name" value="DAGK"/>
    <property type="match status" value="1"/>
</dbReference>
<dbReference type="SMART" id="SM00046">
    <property type="entry name" value="DAGKc"/>
    <property type="match status" value="1"/>
</dbReference>
<evidence type="ECO:0000256" key="12">
    <source>
        <dbReference type="SAM" id="Phobius"/>
    </source>
</evidence>
<evidence type="ECO:0000256" key="2">
    <source>
        <dbReference type="ARBA" id="ARBA00022516"/>
    </source>
</evidence>
<evidence type="ECO:0000259" key="13">
    <source>
        <dbReference type="PROSITE" id="PS50146"/>
    </source>
</evidence>
<proteinExistence type="predicted"/>
<protein>
    <submittedName>
        <fullName evidence="14">Lipid kinase, YegS/Rv2252/BmrU family</fullName>
    </submittedName>
</protein>
<dbReference type="OrthoDB" id="9786026at2"/>
<keyword evidence="8" id="KW-0460">Magnesium</keyword>
<dbReference type="SUPFAM" id="SSF111331">
    <property type="entry name" value="NAD kinase/diacylglycerol kinase-like"/>
    <property type="match status" value="1"/>
</dbReference>
<evidence type="ECO:0000313" key="15">
    <source>
        <dbReference type="Proteomes" id="UP000199595"/>
    </source>
</evidence>
<gene>
    <name evidence="14" type="ORF">SAMN05444411_10155</name>
</gene>
<dbReference type="GO" id="GO:0046872">
    <property type="term" value="F:metal ion binding"/>
    <property type="evidence" value="ECO:0007669"/>
    <property type="project" value="UniProtKB-KW"/>
</dbReference>
<feature type="domain" description="DAGKc" evidence="13">
    <location>
        <begin position="1"/>
        <end position="136"/>
    </location>
</feature>
<keyword evidence="2" id="KW-0444">Lipid biosynthesis</keyword>
<sequence length="306" mass="34466">MNLKWFVIVNPTSGNGISKKLWPKIKQELIAQQFNFEVAFTEHEEHSTELVQNAINNNFLKIISVGGDGSLHNIINGIFNSNITNYKSIKLGVIPIGTGNDWVKSYQIPINYKKAIEIIKEEYIYQQDIGKLSLTTLKKDFYFNNLAGIGFDGHVVNKVHKYKYLGFLAYIIGALVSLIGFKRKNLHIEFNETTISGKSLMLLIGIGKYSGGGMQLTENVKTNDGLFDISYVKKVSFFTVIKHISKIFNGKATQLPIFNTYKTSVIKVSIKNNENIYIQADGELIETDNFTASIIPRALQFIVPKL</sequence>
<dbReference type="Pfam" id="PF19279">
    <property type="entry name" value="YegS_C"/>
    <property type="match status" value="1"/>
</dbReference>
<evidence type="ECO:0000256" key="8">
    <source>
        <dbReference type="ARBA" id="ARBA00022842"/>
    </source>
</evidence>
<dbReference type="InterPro" id="IPR017438">
    <property type="entry name" value="ATP-NAD_kinase_N"/>
</dbReference>
<dbReference type="Proteomes" id="UP000199595">
    <property type="component" value="Unassembled WGS sequence"/>
</dbReference>
<dbReference type="PANTHER" id="PTHR12358">
    <property type="entry name" value="SPHINGOSINE KINASE"/>
    <property type="match status" value="1"/>
</dbReference>
<evidence type="ECO:0000256" key="10">
    <source>
        <dbReference type="ARBA" id="ARBA00023209"/>
    </source>
</evidence>
<comment type="cofactor">
    <cofactor evidence="1">
        <name>Mg(2+)</name>
        <dbReference type="ChEBI" id="CHEBI:18420"/>
    </cofactor>
</comment>
<evidence type="ECO:0000256" key="9">
    <source>
        <dbReference type="ARBA" id="ARBA00023098"/>
    </source>
</evidence>
<keyword evidence="10" id="KW-0594">Phospholipid biosynthesis</keyword>
<dbReference type="PANTHER" id="PTHR12358:SF106">
    <property type="entry name" value="LIPID KINASE YEGS"/>
    <property type="match status" value="1"/>
</dbReference>
<keyword evidence="12" id="KW-0812">Transmembrane</keyword>